<gene>
    <name evidence="1" type="ORF">BCV71DRAFT_161367</name>
</gene>
<evidence type="ECO:0000313" key="1">
    <source>
        <dbReference type="EMBL" id="ORE13865.1"/>
    </source>
</evidence>
<organism evidence="1 2">
    <name type="scientific">Rhizopus microsporus</name>
    <dbReference type="NCBI Taxonomy" id="58291"/>
    <lineage>
        <taxon>Eukaryota</taxon>
        <taxon>Fungi</taxon>
        <taxon>Fungi incertae sedis</taxon>
        <taxon>Mucoromycota</taxon>
        <taxon>Mucoromycotina</taxon>
        <taxon>Mucoromycetes</taxon>
        <taxon>Mucorales</taxon>
        <taxon>Mucorineae</taxon>
        <taxon>Rhizopodaceae</taxon>
        <taxon>Rhizopus</taxon>
    </lineage>
</organism>
<dbReference type="EMBL" id="KV921505">
    <property type="protein sequence ID" value="ORE13865.1"/>
    <property type="molecule type" value="Genomic_DNA"/>
</dbReference>
<name>A0A1X0RPA9_RHIZD</name>
<dbReference type="Proteomes" id="UP000242381">
    <property type="component" value="Unassembled WGS sequence"/>
</dbReference>
<feature type="non-terminal residue" evidence="1">
    <location>
        <position position="68"/>
    </location>
</feature>
<reference evidence="1 2" key="1">
    <citation type="journal article" date="2016" name="Proc. Natl. Acad. Sci. U.S.A.">
        <title>Lipid metabolic changes in an early divergent fungus govern the establishment of a mutualistic symbiosis with endobacteria.</title>
        <authorList>
            <person name="Lastovetsky O.A."/>
            <person name="Gaspar M.L."/>
            <person name="Mondo S.J."/>
            <person name="LaButti K.M."/>
            <person name="Sandor L."/>
            <person name="Grigoriev I.V."/>
            <person name="Henry S.A."/>
            <person name="Pawlowska T.E."/>
        </authorList>
    </citation>
    <scope>NUCLEOTIDE SEQUENCE [LARGE SCALE GENOMIC DNA]</scope>
    <source>
        <strain evidence="1 2">ATCC 11559</strain>
    </source>
</reference>
<dbReference type="AlphaFoldDB" id="A0A1X0RPA9"/>
<evidence type="ECO:0000313" key="2">
    <source>
        <dbReference type="Proteomes" id="UP000242381"/>
    </source>
</evidence>
<proteinExistence type="predicted"/>
<accession>A0A1X0RPA9</accession>
<sequence>CRVWKDSKFRGLSRRGSSYLPKFLDRLAGFVREQCMRPQCRVWKDSKFRGLSRRGSSYLPKFLDRLAG</sequence>
<feature type="non-terminal residue" evidence="1">
    <location>
        <position position="1"/>
    </location>
</feature>
<protein>
    <submittedName>
        <fullName evidence="1">Uncharacterized protein</fullName>
    </submittedName>
</protein>